<dbReference type="InterPro" id="IPR029044">
    <property type="entry name" value="Nucleotide-diphossugar_trans"/>
</dbReference>
<dbReference type="EMBL" id="JABSTU010000006">
    <property type="protein sequence ID" value="KAH8026951.1"/>
    <property type="molecule type" value="Genomic_DNA"/>
</dbReference>
<keyword evidence="7" id="KW-1133">Transmembrane helix</keyword>
<evidence type="ECO:0000256" key="1">
    <source>
        <dbReference type="ARBA" id="ARBA00004606"/>
    </source>
</evidence>
<evidence type="ECO:0000256" key="8">
    <source>
        <dbReference type="ARBA" id="ARBA00023136"/>
    </source>
</evidence>
<dbReference type="GO" id="GO:0016020">
    <property type="term" value="C:membrane"/>
    <property type="evidence" value="ECO:0007669"/>
    <property type="project" value="UniProtKB-SubCell"/>
</dbReference>
<dbReference type="VEuPathDB" id="VectorBase:LOC119168420"/>
<accession>A0A9J6DXL6</accession>
<dbReference type="GO" id="GO:0016266">
    <property type="term" value="P:protein O-linked glycosylation via N-acetyl-galactosamine"/>
    <property type="evidence" value="ECO:0007669"/>
    <property type="project" value="TreeGrafter"/>
</dbReference>
<evidence type="ECO:0000256" key="5">
    <source>
        <dbReference type="ARBA" id="ARBA00022692"/>
    </source>
</evidence>
<dbReference type="EC" id="2.4.2.42" evidence="11"/>
<gene>
    <name evidence="13" type="ORF">HPB51_000376</name>
</gene>
<dbReference type="PANTHER" id="PTHR46012">
    <property type="entry name" value="IP22168P"/>
    <property type="match status" value="1"/>
</dbReference>
<keyword evidence="8" id="KW-0472">Membrane</keyword>
<proteinExistence type="inferred from homology"/>
<dbReference type="SUPFAM" id="SSF53448">
    <property type="entry name" value="Nucleotide-diphospho-sugar transferases"/>
    <property type="match status" value="1"/>
</dbReference>
<reference evidence="13" key="2">
    <citation type="submission" date="2021-09" db="EMBL/GenBank/DDBJ databases">
        <authorList>
            <person name="Jia N."/>
            <person name="Wang J."/>
            <person name="Shi W."/>
            <person name="Du L."/>
            <person name="Sun Y."/>
            <person name="Zhan W."/>
            <person name="Jiang J."/>
            <person name="Wang Q."/>
            <person name="Zhang B."/>
            <person name="Ji P."/>
            <person name="Sakyi L.B."/>
            <person name="Cui X."/>
            <person name="Yuan T."/>
            <person name="Jiang B."/>
            <person name="Yang W."/>
            <person name="Lam T.T.-Y."/>
            <person name="Chang Q."/>
            <person name="Ding S."/>
            <person name="Wang X."/>
            <person name="Zhu J."/>
            <person name="Ruan X."/>
            <person name="Zhao L."/>
            <person name="Wei J."/>
            <person name="Que T."/>
            <person name="Du C."/>
            <person name="Cheng J."/>
            <person name="Dai P."/>
            <person name="Han X."/>
            <person name="Huang E."/>
            <person name="Gao Y."/>
            <person name="Liu J."/>
            <person name="Shao H."/>
            <person name="Ye R."/>
            <person name="Li L."/>
            <person name="Wei W."/>
            <person name="Wang X."/>
            <person name="Wang C."/>
            <person name="Huo Q."/>
            <person name="Li W."/>
            <person name="Guo W."/>
            <person name="Chen H."/>
            <person name="Chen S."/>
            <person name="Zhou L."/>
            <person name="Zhou L."/>
            <person name="Ni X."/>
            <person name="Tian J."/>
            <person name="Zhou Y."/>
            <person name="Sheng Y."/>
            <person name="Liu T."/>
            <person name="Pan Y."/>
            <person name="Xia L."/>
            <person name="Li J."/>
            <person name="Zhao F."/>
            <person name="Cao W."/>
        </authorList>
    </citation>
    <scope>NUCLEOTIDE SEQUENCE</scope>
    <source>
        <strain evidence="13">Rmic-2018</strain>
        <tissue evidence="13">Larvae</tissue>
    </source>
</reference>
<dbReference type="AlphaFoldDB" id="A0A9J6DXL6"/>
<comment type="function">
    <text evidence="10">Glycosyltransferase which elongates the O-linked glucose attached to EGF-like repeats in the extracellular domain of Notch proteins by catalyzing the addition of xylose.</text>
</comment>
<keyword evidence="6" id="KW-0735">Signal-anchor</keyword>
<dbReference type="InterPro" id="IPR002495">
    <property type="entry name" value="Glyco_trans_8"/>
</dbReference>
<evidence type="ECO:0000256" key="6">
    <source>
        <dbReference type="ARBA" id="ARBA00022968"/>
    </source>
</evidence>
<evidence type="ECO:0000256" key="11">
    <source>
        <dbReference type="ARBA" id="ARBA00038854"/>
    </source>
</evidence>
<keyword evidence="9" id="KW-0325">Glycoprotein</keyword>
<evidence type="ECO:0000256" key="3">
    <source>
        <dbReference type="ARBA" id="ARBA00022676"/>
    </source>
</evidence>
<comment type="catalytic activity">
    <reaction evidence="12">
        <text>3-O-(beta-D-glucosyl)-L-seryl-[EGF-like domain protein] + UDP-alpha-D-xylose = 3-O-[alpha-D-xylosyl-(1-&gt;3)-beta-D-glucosyl]-L-seryl-[EGF-like domain protein] + UDP + H(+)</text>
        <dbReference type="Rhea" id="RHEA:56064"/>
        <dbReference type="Rhea" id="RHEA-COMP:14610"/>
        <dbReference type="Rhea" id="RHEA-COMP:14611"/>
        <dbReference type="ChEBI" id="CHEBI:15378"/>
        <dbReference type="ChEBI" id="CHEBI:57632"/>
        <dbReference type="ChEBI" id="CHEBI:58223"/>
        <dbReference type="ChEBI" id="CHEBI:140575"/>
        <dbReference type="ChEBI" id="CHEBI:140576"/>
        <dbReference type="EC" id="2.4.2.42"/>
    </reaction>
</comment>
<evidence type="ECO:0000256" key="4">
    <source>
        <dbReference type="ARBA" id="ARBA00022679"/>
    </source>
</evidence>
<keyword evidence="5" id="KW-0812">Transmembrane</keyword>
<dbReference type="Pfam" id="PF01501">
    <property type="entry name" value="Glyco_transf_8"/>
    <property type="match status" value="1"/>
</dbReference>
<evidence type="ECO:0000256" key="7">
    <source>
        <dbReference type="ARBA" id="ARBA00022989"/>
    </source>
</evidence>
<dbReference type="GO" id="GO:0140563">
    <property type="term" value="F:UDP-D-xylose:beta-D-glucoside alpha-1,3-D-xylosyltransferase activity"/>
    <property type="evidence" value="ECO:0007669"/>
    <property type="project" value="UniProtKB-EC"/>
</dbReference>
<evidence type="ECO:0000256" key="2">
    <source>
        <dbReference type="ARBA" id="ARBA00006351"/>
    </source>
</evidence>
<comment type="similarity">
    <text evidence="2">Belongs to the glycosyltransferase 8 family.</text>
</comment>
<keyword evidence="4" id="KW-0808">Transferase</keyword>
<dbReference type="Proteomes" id="UP000821866">
    <property type="component" value="Chromosome 4"/>
</dbReference>
<evidence type="ECO:0000256" key="12">
    <source>
        <dbReference type="ARBA" id="ARBA00049181"/>
    </source>
</evidence>
<evidence type="ECO:0000256" key="9">
    <source>
        <dbReference type="ARBA" id="ARBA00023180"/>
    </source>
</evidence>
<dbReference type="InterPro" id="IPR051993">
    <property type="entry name" value="Glycosyltransferase_8"/>
</dbReference>
<dbReference type="PANTHER" id="PTHR46012:SF2">
    <property type="entry name" value="IP22168P"/>
    <property type="match status" value="1"/>
</dbReference>
<comment type="caution">
    <text evidence="13">The sequence shown here is derived from an EMBL/GenBank/DDBJ whole genome shotgun (WGS) entry which is preliminary data.</text>
</comment>
<name>A0A9J6DXL6_RHIMP</name>
<organism evidence="13 14">
    <name type="scientific">Rhipicephalus microplus</name>
    <name type="common">Cattle tick</name>
    <name type="synonym">Boophilus microplus</name>
    <dbReference type="NCBI Taxonomy" id="6941"/>
    <lineage>
        <taxon>Eukaryota</taxon>
        <taxon>Metazoa</taxon>
        <taxon>Ecdysozoa</taxon>
        <taxon>Arthropoda</taxon>
        <taxon>Chelicerata</taxon>
        <taxon>Arachnida</taxon>
        <taxon>Acari</taxon>
        <taxon>Parasitiformes</taxon>
        <taxon>Ixodida</taxon>
        <taxon>Ixodoidea</taxon>
        <taxon>Ixodidae</taxon>
        <taxon>Rhipicephalinae</taxon>
        <taxon>Rhipicephalus</taxon>
        <taxon>Boophilus</taxon>
    </lineage>
</organism>
<evidence type="ECO:0000313" key="13">
    <source>
        <dbReference type="EMBL" id="KAH8026951.1"/>
    </source>
</evidence>
<comment type="subcellular location">
    <subcellularLocation>
        <location evidence="1">Membrane</location>
        <topology evidence="1">Single-pass type II membrane protein</topology>
    </subcellularLocation>
</comment>
<protein>
    <recommendedName>
        <fullName evidence="11">UDP-D-xylose:beta-D-glucoside alpha-1,3-D-xylosyltransferase</fullName>
        <ecNumber evidence="11">2.4.2.42</ecNumber>
    </recommendedName>
</protein>
<reference evidence="13" key="1">
    <citation type="journal article" date="2020" name="Cell">
        <title>Large-Scale Comparative Analyses of Tick Genomes Elucidate Their Genetic Diversity and Vector Capacities.</title>
        <authorList>
            <consortium name="Tick Genome and Microbiome Consortium (TIGMIC)"/>
            <person name="Jia N."/>
            <person name="Wang J."/>
            <person name="Shi W."/>
            <person name="Du L."/>
            <person name="Sun Y."/>
            <person name="Zhan W."/>
            <person name="Jiang J.F."/>
            <person name="Wang Q."/>
            <person name="Zhang B."/>
            <person name="Ji P."/>
            <person name="Bell-Sakyi L."/>
            <person name="Cui X.M."/>
            <person name="Yuan T.T."/>
            <person name="Jiang B.G."/>
            <person name="Yang W.F."/>
            <person name="Lam T.T."/>
            <person name="Chang Q.C."/>
            <person name="Ding S.J."/>
            <person name="Wang X.J."/>
            <person name="Zhu J.G."/>
            <person name="Ruan X.D."/>
            <person name="Zhao L."/>
            <person name="Wei J.T."/>
            <person name="Ye R.Z."/>
            <person name="Que T.C."/>
            <person name="Du C.H."/>
            <person name="Zhou Y.H."/>
            <person name="Cheng J.X."/>
            <person name="Dai P.F."/>
            <person name="Guo W.B."/>
            <person name="Han X.H."/>
            <person name="Huang E.J."/>
            <person name="Li L.F."/>
            <person name="Wei W."/>
            <person name="Gao Y.C."/>
            <person name="Liu J.Z."/>
            <person name="Shao H.Z."/>
            <person name="Wang X."/>
            <person name="Wang C.C."/>
            <person name="Yang T.C."/>
            <person name="Huo Q.B."/>
            <person name="Li W."/>
            <person name="Chen H.Y."/>
            <person name="Chen S.E."/>
            <person name="Zhou L.G."/>
            <person name="Ni X.B."/>
            <person name="Tian J.H."/>
            <person name="Sheng Y."/>
            <person name="Liu T."/>
            <person name="Pan Y.S."/>
            <person name="Xia L.Y."/>
            <person name="Li J."/>
            <person name="Zhao F."/>
            <person name="Cao W.C."/>
        </authorList>
    </citation>
    <scope>NUCLEOTIDE SEQUENCE</scope>
    <source>
        <strain evidence="13">Rmic-2018</strain>
    </source>
</reference>
<keyword evidence="14" id="KW-1185">Reference proteome</keyword>
<dbReference type="Gene3D" id="3.90.550.10">
    <property type="entry name" value="Spore Coat Polysaccharide Biosynthesis Protein SpsA, Chain A"/>
    <property type="match status" value="1"/>
</dbReference>
<evidence type="ECO:0000313" key="14">
    <source>
        <dbReference type="Proteomes" id="UP000821866"/>
    </source>
</evidence>
<keyword evidence="3" id="KW-0328">Glycosyltransferase</keyword>
<evidence type="ECO:0000256" key="10">
    <source>
        <dbReference type="ARBA" id="ARBA00037301"/>
    </source>
</evidence>
<sequence length="271" mass="31092">MTLVYVMCEDDFNLGIVAVKSAVAYSSTRLRLIIIADKLNEKKMRKENTLPDVDAVLYADTDVIFLHPIEDFWRMFYAMNEYQMAGMAPETENLENNYYLKRKSVPPVRLNAGLMMMNLTRLRAFDLEDHITRQLEEFEERISFEDQDLLNILFAQYPQGLFTFSCRWNYRREHCLGGALCADGPIAAIHASRKVVHHKIEPAFVALHTVMANFKLGQNLVDDFIAPLRTSLRNTNLTGCTKELRKQLHLLRLAASRVDNKTAQAAAANEM</sequence>